<comment type="subcellular location">
    <subcellularLocation>
        <location evidence="2">Cell membrane</location>
        <topology evidence="2">Multi-pass membrane protein</topology>
    </subcellularLocation>
</comment>
<dbReference type="GO" id="GO:0005886">
    <property type="term" value="C:plasma membrane"/>
    <property type="evidence" value="ECO:0007669"/>
    <property type="project" value="UniProtKB-SubCell"/>
</dbReference>
<evidence type="ECO:0000256" key="9">
    <source>
        <dbReference type="ARBA" id="ARBA00022777"/>
    </source>
</evidence>
<evidence type="ECO:0000259" key="17">
    <source>
        <dbReference type="PROSITE" id="PS50109"/>
    </source>
</evidence>
<feature type="transmembrane region" description="Helical" evidence="16">
    <location>
        <begin position="36"/>
        <end position="57"/>
    </location>
</feature>
<dbReference type="EMBL" id="BJZO01000085">
    <property type="protein sequence ID" value="GEO82524.1"/>
    <property type="molecule type" value="Genomic_DNA"/>
</dbReference>
<evidence type="ECO:0000256" key="10">
    <source>
        <dbReference type="ARBA" id="ARBA00022840"/>
    </source>
</evidence>
<dbReference type="GO" id="GO:0005524">
    <property type="term" value="F:ATP binding"/>
    <property type="evidence" value="ECO:0007669"/>
    <property type="project" value="UniProtKB-KW"/>
</dbReference>
<evidence type="ECO:0000256" key="11">
    <source>
        <dbReference type="ARBA" id="ARBA00022989"/>
    </source>
</evidence>
<dbReference type="OrthoDB" id="7179697at2"/>
<dbReference type="Proteomes" id="UP000321567">
    <property type="component" value="Unassembled WGS sequence"/>
</dbReference>
<gene>
    <name evidence="19" type="ORF">ROR02_26550</name>
</gene>
<comment type="caution">
    <text evidence="19">The sequence shown here is derived from an EMBL/GenBank/DDBJ whole genome shotgun (WGS) entry which is preliminary data.</text>
</comment>
<name>A0A512HAQ1_9PROT</name>
<dbReference type="SUPFAM" id="SSF47226">
    <property type="entry name" value="Histidine-containing phosphotransfer domain, HPT domain"/>
    <property type="match status" value="1"/>
</dbReference>
<dbReference type="InterPro" id="IPR036097">
    <property type="entry name" value="HisK_dim/P_sf"/>
</dbReference>
<evidence type="ECO:0000256" key="5">
    <source>
        <dbReference type="ARBA" id="ARBA00022553"/>
    </source>
</evidence>
<dbReference type="RefSeq" id="WP_147164551.1">
    <property type="nucleotide sequence ID" value="NZ_BJZO01000085.1"/>
</dbReference>
<feature type="region of interest" description="Disordered" evidence="15">
    <location>
        <begin position="889"/>
        <end position="909"/>
    </location>
</feature>
<dbReference type="SMART" id="SM00387">
    <property type="entry name" value="HATPase_c"/>
    <property type="match status" value="1"/>
</dbReference>
<keyword evidence="20" id="KW-1185">Reference proteome</keyword>
<dbReference type="Gene3D" id="1.20.120.160">
    <property type="entry name" value="HPT domain"/>
    <property type="match status" value="1"/>
</dbReference>
<keyword evidence="8" id="KW-0547">Nucleotide-binding</keyword>
<dbReference type="CDD" id="cd16922">
    <property type="entry name" value="HATPase_EvgS-ArcB-TorS-like"/>
    <property type="match status" value="1"/>
</dbReference>
<dbReference type="InterPro" id="IPR003661">
    <property type="entry name" value="HisK_dim/P_dom"/>
</dbReference>
<dbReference type="PANTHER" id="PTHR45339:SF1">
    <property type="entry name" value="HYBRID SIGNAL TRANSDUCTION HISTIDINE KINASE J"/>
    <property type="match status" value="1"/>
</dbReference>
<dbReference type="InterPro" id="IPR001789">
    <property type="entry name" value="Sig_transdc_resp-reg_receiver"/>
</dbReference>
<dbReference type="EC" id="2.7.13.3" evidence="3"/>
<dbReference type="PROSITE" id="PS50109">
    <property type="entry name" value="HIS_KIN"/>
    <property type="match status" value="1"/>
</dbReference>
<keyword evidence="12" id="KW-0902">Two-component regulatory system</keyword>
<keyword evidence="11 16" id="KW-1133">Transmembrane helix</keyword>
<dbReference type="PROSITE" id="PS50110">
    <property type="entry name" value="RESPONSE_REGULATORY"/>
    <property type="match status" value="1"/>
</dbReference>
<keyword evidence="10" id="KW-0067">ATP-binding</keyword>
<evidence type="ECO:0000256" key="8">
    <source>
        <dbReference type="ARBA" id="ARBA00022741"/>
    </source>
</evidence>
<keyword evidence="4" id="KW-1003">Cell membrane</keyword>
<dbReference type="InterPro" id="IPR011006">
    <property type="entry name" value="CheY-like_superfamily"/>
</dbReference>
<dbReference type="SMART" id="SM00448">
    <property type="entry name" value="REC"/>
    <property type="match status" value="1"/>
</dbReference>
<accession>A0A512HAQ1</accession>
<dbReference type="InterPro" id="IPR003594">
    <property type="entry name" value="HATPase_dom"/>
</dbReference>
<dbReference type="Gene3D" id="3.30.565.10">
    <property type="entry name" value="Histidine kinase-like ATPase, C-terminal domain"/>
    <property type="match status" value="1"/>
</dbReference>
<dbReference type="SMART" id="SM00388">
    <property type="entry name" value="HisKA"/>
    <property type="match status" value="1"/>
</dbReference>
<evidence type="ECO:0000313" key="19">
    <source>
        <dbReference type="EMBL" id="GEO82524.1"/>
    </source>
</evidence>
<evidence type="ECO:0000256" key="1">
    <source>
        <dbReference type="ARBA" id="ARBA00000085"/>
    </source>
</evidence>
<dbReference type="CDD" id="cd17546">
    <property type="entry name" value="REC_hyHK_CKI1_RcsC-like"/>
    <property type="match status" value="1"/>
</dbReference>
<evidence type="ECO:0000256" key="7">
    <source>
        <dbReference type="ARBA" id="ARBA00022692"/>
    </source>
</evidence>
<dbReference type="Pfam" id="PF02518">
    <property type="entry name" value="HATPase_c"/>
    <property type="match status" value="1"/>
</dbReference>
<keyword evidence="7 16" id="KW-0812">Transmembrane</keyword>
<evidence type="ECO:0000256" key="3">
    <source>
        <dbReference type="ARBA" id="ARBA00012438"/>
    </source>
</evidence>
<dbReference type="Gene3D" id="3.30.450.20">
    <property type="entry name" value="PAS domain"/>
    <property type="match status" value="2"/>
</dbReference>
<dbReference type="PRINTS" id="PR00344">
    <property type="entry name" value="BCTRLSENSOR"/>
</dbReference>
<dbReference type="Gene3D" id="1.10.287.130">
    <property type="match status" value="1"/>
</dbReference>
<evidence type="ECO:0000256" key="2">
    <source>
        <dbReference type="ARBA" id="ARBA00004651"/>
    </source>
</evidence>
<comment type="catalytic activity">
    <reaction evidence="1">
        <text>ATP + protein L-histidine = ADP + protein N-phospho-L-histidine.</text>
        <dbReference type="EC" id="2.7.13.3"/>
    </reaction>
</comment>
<dbReference type="PANTHER" id="PTHR45339">
    <property type="entry name" value="HYBRID SIGNAL TRANSDUCTION HISTIDINE KINASE J"/>
    <property type="match status" value="1"/>
</dbReference>
<dbReference type="InterPro" id="IPR004358">
    <property type="entry name" value="Sig_transdc_His_kin-like_C"/>
</dbReference>
<feature type="domain" description="Response regulatory" evidence="18">
    <location>
        <begin position="758"/>
        <end position="884"/>
    </location>
</feature>
<protein>
    <recommendedName>
        <fullName evidence="3">histidine kinase</fullName>
        <ecNumber evidence="3">2.7.13.3</ecNumber>
    </recommendedName>
</protein>
<feature type="domain" description="Histidine kinase" evidence="17">
    <location>
        <begin position="508"/>
        <end position="729"/>
    </location>
</feature>
<reference evidence="19 20" key="1">
    <citation type="submission" date="2019-07" db="EMBL/GenBank/DDBJ databases">
        <title>Whole genome shotgun sequence of Rhodospirillum oryzae NBRC 107573.</title>
        <authorList>
            <person name="Hosoyama A."/>
            <person name="Uohara A."/>
            <person name="Ohji S."/>
            <person name="Ichikawa N."/>
        </authorList>
    </citation>
    <scope>NUCLEOTIDE SEQUENCE [LARGE SCALE GENOMIC DNA]</scope>
    <source>
        <strain evidence="19 20">NBRC 107573</strain>
    </source>
</reference>
<dbReference type="Pfam" id="PF00512">
    <property type="entry name" value="HisKA"/>
    <property type="match status" value="1"/>
</dbReference>
<dbReference type="InterPro" id="IPR036641">
    <property type="entry name" value="HPT_dom_sf"/>
</dbReference>
<dbReference type="AlphaFoldDB" id="A0A512HAQ1"/>
<feature type="region of interest" description="Disordered" evidence="15">
    <location>
        <begin position="1"/>
        <end position="23"/>
    </location>
</feature>
<dbReference type="SUPFAM" id="SSF55874">
    <property type="entry name" value="ATPase domain of HSP90 chaperone/DNA topoisomerase II/histidine kinase"/>
    <property type="match status" value="1"/>
</dbReference>
<evidence type="ECO:0000256" key="6">
    <source>
        <dbReference type="ARBA" id="ARBA00022679"/>
    </source>
</evidence>
<dbReference type="GO" id="GO:0000155">
    <property type="term" value="F:phosphorelay sensor kinase activity"/>
    <property type="evidence" value="ECO:0007669"/>
    <property type="project" value="InterPro"/>
</dbReference>
<keyword evidence="6" id="KW-0808">Transferase</keyword>
<dbReference type="SUPFAM" id="SSF52172">
    <property type="entry name" value="CheY-like"/>
    <property type="match status" value="1"/>
</dbReference>
<evidence type="ECO:0000259" key="18">
    <source>
        <dbReference type="PROSITE" id="PS50110"/>
    </source>
</evidence>
<evidence type="ECO:0000256" key="15">
    <source>
        <dbReference type="SAM" id="MobiDB-lite"/>
    </source>
</evidence>
<organism evidence="19 20">
    <name type="scientific">Pararhodospirillum oryzae</name>
    <dbReference type="NCBI Taxonomy" id="478448"/>
    <lineage>
        <taxon>Bacteria</taxon>
        <taxon>Pseudomonadati</taxon>
        <taxon>Pseudomonadota</taxon>
        <taxon>Alphaproteobacteria</taxon>
        <taxon>Rhodospirillales</taxon>
        <taxon>Rhodospirillaceae</taxon>
        <taxon>Pararhodospirillum</taxon>
    </lineage>
</organism>
<feature type="transmembrane region" description="Helical" evidence="16">
    <location>
        <begin position="399"/>
        <end position="419"/>
    </location>
</feature>
<feature type="compositionally biased region" description="Low complexity" evidence="15">
    <location>
        <begin position="7"/>
        <end position="23"/>
    </location>
</feature>
<keyword evidence="5 14" id="KW-0597">Phosphoprotein</keyword>
<dbReference type="Gene3D" id="3.40.50.2300">
    <property type="match status" value="1"/>
</dbReference>
<sequence length="1024" mass="110576">MTDDKAASTASAARASSGSPSSASTVSVFSWLWRSYLRVALIPLIFIELVFLGIYVVSHEVGTSRTLAHYKQAVTSEVSTLAHHEAGRLSQRLATITTLTRLFAAQAGPVLVRGCPPNPAERARLAFSPQGALYTTTPGPHDNALFYSGAVPIHEEQIDKAVCASALTPLMQDIRASDPMVDQIYINTWDSMNLIHPSIDVLKHFSPGMAIPEYNFYYEADRAHNPSRAVVWTDVYLDPAGRGWMASAVAPVYDGERLEAVAGVDITVGTFIERVLDTPLPFGAYGLLLDRNGALLAMPERGVSDWQVRPLREASYEGAVEADTFRDPAYNLFTRNDPPALVEALRRETQGTMTLDLNGHPRLLAWSRVEGNGWTYVLVADQDAVFQEMVGLDRTFTRVGYLMAAGLVLFYLLFLGFLYTRTRSMAHDLSGPLAALNGTIRRIAQGLYYQDIPPLPLRELRETGAEVVAMGQRLGRANEELITNREELVVARDAARAAARAKAEFLATVSHEIRTPLNAVIGMTGLLLDGALKPEEAEYARAIQRSGEHLLALVNDILDVSRLESGRLVLQDQPFELDSEARSVISLCGVAASAKGLPLSLSVDPALPSRYSGDAARLRQILSNLVGNAIKFTDRGEVRVRLEPGPDTGGCPWLRCSVIDTGIGIPAERLGDLFVPFQQLDGSTTRRHGGTGLGLAISRRLARLMGGDITVESAPGVGSTFTLMVPLRPLGDTSAPRSPLPAPSVPSGGDPPQNRTLRVLIAEDIPENQILAQAVVERQGHSAVLVPNGREAVDRLIADGPFDLVLMDIQMPVMDGLEATRTIRALPASVRFPDDRPVAQVPIVALTADALPGDRERFLNAGLDDHLAKPLNARRLRALLADVAAGRPLRAAPPPVETTPPTLESPGRLEPVDPGALAQLRAALGVEFVPYLRAAEETLRQRATALTPTLDRGAFTEVSELVHGLRGTLAALGMVESDQLCGRLRIDLEGGAGMAIRGEIARLVRIIQAAADDLATLIAREPRL</sequence>
<evidence type="ECO:0000256" key="13">
    <source>
        <dbReference type="ARBA" id="ARBA00023136"/>
    </source>
</evidence>
<feature type="region of interest" description="Disordered" evidence="15">
    <location>
        <begin position="730"/>
        <end position="753"/>
    </location>
</feature>
<evidence type="ECO:0000313" key="20">
    <source>
        <dbReference type="Proteomes" id="UP000321567"/>
    </source>
</evidence>
<dbReference type="InterPro" id="IPR036890">
    <property type="entry name" value="HATPase_C_sf"/>
</dbReference>
<evidence type="ECO:0000256" key="4">
    <source>
        <dbReference type="ARBA" id="ARBA00022475"/>
    </source>
</evidence>
<dbReference type="InterPro" id="IPR005467">
    <property type="entry name" value="His_kinase_dom"/>
</dbReference>
<dbReference type="CDD" id="cd00082">
    <property type="entry name" value="HisKA"/>
    <property type="match status" value="1"/>
</dbReference>
<feature type="modified residue" description="4-aspartylphosphate" evidence="14">
    <location>
        <position position="808"/>
    </location>
</feature>
<evidence type="ECO:0000256" key="12">
    <source>
        <dbReference type="ARBA" id="ARBA00023012"/>
    </source>
</evidence>
<evidence type="ECO:0000256" key="16">
    <source>
        <dbReference type="SAM" id="Phobius"/>
    </source>
</evidence>
<dbReference type="Pfam" id="PF00072">
    <property type="entry name" value="Response_reg"/>
    <property type="match status" value="1"/>
</dbReference>
<dbReference type="SUPFAM" id="SSF47384">
    <property type="entry name" value="Homodimeric domain of signal transducing histidine kinase"/>
    <property type="match status" value="1"/>
</dbReference>
<proteinExistence type="predicted"/>
<dbReference type="FunFam" id="3.30.565.10:FF:000010">
    <property type="entry name" value="Sensor histidine kinase RcsC"/>
    <property type="match status" value="1"/>
</dbReference>
<dbReference type="FunFam" id="1.10.287.130:FF:000004">
    <property type="entry name" value="Ethylene receptor 1"/>
    <property type="match status" value="1"/>
</dbReference>
<evidence type="ECO:0000256" key="14">
    <source>
        <dbReference type="PROSITE-ProRule" id="PRU00169"/>
    </source>
</evidence>
<keyword evidence="9 19" id="KW-0418">Kinase</keyword>
<keyword evidence="13 16" id="KW-0472">Membrane</keyword>